<feature type="region of interest" description="Disordered" evidence="4">
    <location>
        <begin position="77"/>
        <end position="104"/>
    </location>
</feature>
<evidence type="ECO:0000313" key="8">
    <source>
        <dbReference type="Proteomes" id="UP000036513"/>
    </source>
</evidence>
<name>A0A0J6ZCG1_9MYCO</name>
<gene>
    <name evidence="7" type="primary">ftsK</name>
    <name evidence="7" type="ORF">MCHLDSM_01024</name>
</gene>
<evidence type="ECO:0000313" key="7">
    <source>
        <dbReference type="EMBL" id="KMO82401.1"/>
    </source>
</evidence>
<keyword evidence="2 3" id="KW-0067">ATP-binding</keyword>
<dbReference type="InterPro" id="IPR050206">
    <property type="entry name" value="FtsK/SpoIIIE/SftA"/>
</dbReference>
<dbReference type="SUPFAM" id="SSF52540">
    <property type="entry name" value="P-loop containing nucleoside triphosphate hydrolases"/>
    <property type="match status" value="1"/>
</dbReference>
<feature type="compositionally biased region" description="Basic and acidic residues" evidence="4">
    <location>
        <begin position="535"/>
        <end position="559"/>
    </location>
</feature>
<evidence type="ECO:0000256" key="3">
    <source>
        <dbReference type="PROSITE-ProRule" id="PRU00289"/>
    </source>
</evidence>
<keyword evidence="5" id="KW-0812">Transmembrane</keyword>
<dbReference type="PANTHER" id="PTHR22683:SF41">
    <property type="entry name" value="DNA TRANSLOCASE FTSK"/>
    <property type="match status" value="1"/>
</dbReference>
<keyword evidence="8" id="KW-1185">Reference proteome</keyword>
<dbReference type="GO" id="GO:0003677">
    <property type="term" value="F:DNA binding"/>
    <property type="evidence" value="ECO:0007669"/>
    <property type="project" value="InterPro"/>
</dbReference>
<dbReference type="PROSITE" id="PS50901">
    <property type="entry name" value="FTSK"/>
    <property type="match status" value="1"/>
</dbReference>
<evidence type="ECO:0000256" key="2">
    <source>
        <dbReference type="ARBA" id="ARBA00022840"/>
    </source>
</evidence>
<dbReference type="InterPro" id="IPR027417">
    <property type="entry name" value="P-loop_NTPase"/>
</dbReference>
<accession>A0A0J6ZCG1</accession>
<dbReference type="InterPro" id="IPR002543">
    <property type="entry name" value="FtsK_dom"/>
</dbReference>
<feature type="transmembrane region" description="Helical" evidence="5">
    <location>
        <begin position="20"/>
        <end position="39"/>
    </location>
</feature>
<dbReference type="PATRIC" id="fig|37916.4.peg.893"/>
<dbReference type="Proteomes" id="UP000036513">
    <property type="component" value="Unassembled WGS sequence"/>
</dbReference>
<feature type="binding site" evidence="3">
    <location>
        <begin position="244"/>
        <end position="251"/>
    </location>
    <ligand>
        <name>ATP</name>
        <dbReference type="ChEBI" id="CHEBI:30616"/>
    </ligand>
</feature>
<evidence type="ECO:0000259" key="6">
    <source>
        <dbReference type="PROSITE" id="PS50901"/>
    </source>
</evidence>
<comment type="caution">
    <text evidence="7">The sequence shown here is derived from an EMBL/GenBank/DDBJ whole genome shotgun (WGS) entry which is preliminary data.</text>
</comment>
<proteinExistence type="predicted"/>
<dbReference type="STRING" id="37916.MCHLDSM_01024"/>
<feature type="domain" description="FtsK" evidence="6">
    <location>
        <begin position="227"/>
        <end position="413"/>
    </location>
</feature>
<dbReference type="Pfam" id="PF01580">
    <property type="entry name" value="FtsK_SpoIIIE"/>
    <property type="match status" value="1"/>
</dbReference>
<dbReference type="GO" id="GO:0005524">
    <property type="term" value="F:ATP binding"/>
    <property type="evidence" value="ECO:0007669"/>
    <property type="project" value="UniProtKB-UniRule"/>
</dbReference>
<evidence type="ECO:0000256" key="1">
    <source>
        <dbReference type="ARBA" id="ARBA00022741"/>
    </source>
</evidence>
<keyword evidence="5" id="KW-1133">Transmembrane helix</keyword>
<dbReference type="PANTHER" id="PTHR22683">
    <property type="entry name" value="SPORULATION PROTEIN RELATED"/>
    <property type="match status" value="1"/>
</dbReference>
<dbReference type="Gene3D" id="3.40.50.300">
    <property type="entry name" value="P-loop containing nucleotide triphosphate hydrolases"/>
    <property type="match status" value="1"/>
</dbReference>
<dbReference type="AlphaFoldDB" id="A0A0J6ZCG1"/>
<evidence type="ECO:0000256" key="5">
    <source>
        <dbReference type="SAM" id="Phobius"/>
    </source>
</evidence>
<sequence length="582" mass="64283">MTHPDAPQPRHAQSYWLTPSRSLTGGCLLLAGIGLLLYMVGRLGHPHYVELASLLWIPAVIATSLGAGWVFQRPTATTHRGQEHTAPTPTPPEPSPPPGPQVVLGGGDIDRIRQLLSGKFPFELLDSAVHYDDTTGRLMSYALRAIVPGYLADRRNATMVAQRLQGAVAGDWLVDVDSARDQVTATRKKPFAPWVAPPLPDVIVDSPEEAIRRYNKLSIGIGVDELGERLEYALKDYHHWLIIGGTGSGKSVFVRGIIEQLRAEGVPILVGDGKGTDYTSLNGEAQMVMISSGPAEHPRLVHAAVQELSRRRRVAQERKAAGHPDPMGFPAWTIILDEFATMRNEVAGLYEEHPGKDNAFVDDLRAMFKVGREFRMHMMLSTQDLYAKTIPRDILGQCKLIITLGPPAEMTLKQAFTQEMEPKARRVGELISPETQGRGLVAVPETASVKEFQSYWSYTPGTDIDGPKVPEGIRGPWRAYRDTVSRKIPKLYSRQWFCVEDPEFATLPMAELHALKMVNLDLDDGTPDPQMYQYDKSRDDYNGHLRGSDHDGALRELKRPTAQSSPAPSDPPAVSGENNQPL</sequence>
<dbReference type="SMR" id="A0A0J6ZCG1"/>
<evidence type="ECO:0000256" key="4">
    <source>
        <dbReference type="SAM" id="MobiDB-lite"/>
    </source>
</evidence>
<reference evidence="7 8" key="1">
    <citation type="journal article" date="2015" name="Genome Biol. Evol.">
        <title>Characterization of Three Mycobacterium spp. with Potential Use in Bioremediation by Genome Sequencing and Comparative Genomics.</title>
        <authorList>
            <person name="Das S."/>
            <person name="Pettersson B.M."/>
            <person name="Behra P.R."/>
            <person name="Ramesh M."/>
            <person name="Dasgupta S."/>
            <person name="Bhattacharya A."/>
            <person name="Kirsebom L.A."/>
        </authorList>
    </citation>
    <scope>NUCLEOTIDE SEQUENCE [LARGE SCALE GENOMIC DNA]</scope>
    <source>
        <strain evidence="7 8">DSM 43826</strain>
    </source>
</reference>
<feature type="region of interest" description="Disordered" evidence="4">
    <location>
        <begin position="521"/>
        <end position="582"/>
    </location>
</feature>
<keyword evidence="1 3" id="KW-0547">Nucleotide-binding</keyword>
<feature type="compositionally biased region" description="Pro residues" evidence="4">
    <location>
        <begin position="88"/>
        <end position="100"/>
    </location>
</feature>
<dbReference type="EMBL" id="JYNL01000009">
    <property type="protein sequence ID" value="KMO82401.1"/>
    <property type="molecule type" value="Genomic_DNA"/>
</dbReference>
<dbReference type="CDD" id="cd01127">
    <property type="entry name" value="TrwB_TraG_TraD_VirD4"/>
    <property type="match status" value="1"/>
</dbReference>
<feature type="transmembrane region" description="Helical" evidence="5">
    <location>
        <begin position="51"/>
        <end position="71"/>
    </location>
</feature>
<protein>
    <submittedName>
        <fullName evidence="7">DNA translocase FtsK</fullName>
    </submittedName>
</protein>
<organism evidence="7 8">
    <name type="scientific">Mycolicibacterium chlorophenolicum</name>
    <dbReference type="NCBI Taxonomy" id="37916"/>
    <lineage>
        <taxon>Bacteria</taxon>
        <taxon>Bacillati</taxon>
        <taxon>Actinomycetota</taxon>
        <taxon>Actinomycetes</taxon>
        <taxon>Mycobacteriales</taxon>
        <taxon>Mycobacteriaceae</taxon>
        <taxon>Mycolicibacterium</taxon>
    </lineage>
</organism>
<keyword evidence="5" id="KW-0472">Membrane</keyword>